<dbReference type="EMBL" id="JACSPN010000001">
    <property type="protein sequence ID" value="MBE7698893.1"/>
    <property type="molecule type" value="Genomic_DNA"/>
</dbReference>
<dbReference type="NCBIfam" id="TIGR00199">
    <property type="entry name" value="PncC_domain"/>
    <property type="match status" value="1"/>
</dbReference>
<dbReference type="RefSeq" id="WP_193718230.1">
    <property type="nucleotide sequence ID" value="NZ_JACSPN010000001.1"/>
</dbReference>
<organism evidence="2 3">
    <name type="scientific">Oerskovia douganii</name>
    <dbReference type="NCBI Taxonomy" id="2762210"/>
    <lineage>
        <taxon>Bacteria</taxon>
        <taxon>Bacillati</taxon>
        <taxon>Actinomycetota</taxon>
        <taxon>Actinomycetes</taxon>
        <taxon>Micrococcales</taxon>
        <taxon>Cellulomonadaceae</taxon>
        <taxon>Oerskovia</taxon>
    </lineage>
</organism>
<reference evidence="2 3" key="1">
    <citation type="submission" date="2020-08" db="EMBL/GenBank/DDBJ databases">
        <title>A Genomic Blueprint of the Chicken Gut Microbiome.</title>
        <authorList>
            <person name="Gilroy R."/>
            <person name="Ravi A."/>
            <person name="Getino M."/>
            <person name="Pursley I."/>
            <person name="Horton D.L."/>
            <person name="Alikhan N.-F."/>
            <person name="Baker D."/>
            <person name="Gharbi K."/>
            <person name="Hall N."/>
            <person name="Watson M."/>
            <person name="Adriaenssens E.M."/>
            <person name="Foster-Nyarko E."/>
            <person name="Jarju S."/>
            <person name="Secka A."/>
            <person name="Antonio M."/>
            <person name="Oren A."/>
            <person name="Chaudhuri R."/>
            <person name="La Ragione R.M."/>
            <person name="Hildebrand F."/>
            <person name="Pallen M.J."/>
        </authorList>
    </citation>
    <scope>NUCLEOTIDE SEQUENCE [LARGE SCALE GENOMIC DNA]</scope>
    <source>
        <strain evidence="2 3">Sa1BUA8</strain>
    </source>
</reference>
<sequence>MADAGTADPCDAAGLLAATASHGWTLAVAESLTGGLLAARLVAVPGASTVLRGGVTAYATDLKATLLGVDAALLDARGAVDPEVARQMAQGARQAMGADVGLATTGVAGPDPQDGKAPGLVFVAVATPEHVEVRELHLAGDRTAVREAAVAHVLRLASRVVAG</sequence>
<dbReference type="InterPro" id="IPR008136">
    <property type="entry name" value="CinA_C"/>
</dbReference>
<proteinExistence type="predicted"/>
<feature type="domain" description="CinA C-terminal" evidence="1">
    <location>
        <begin position="17"/>
        <end position="159"/>
    </location>
</feature>
<gene>
    <name evidence="2" type="ORF">H9623_01050</name>
</gene>
<dbReference type="Pfam" id="PF02464">
    <property type="entry name" value="CinA"/>
    <property type="match status" value="1"/>
</dbReference>
<dbReference type="SUPFAM" id="SSF142433">
    <property type="entry name" value="CinA-like"/>
    <property type="match status" value="1"/>
</dbReference>
<evidence type="ECO:0000259" key="1">
    <source>
        <dbReference type="Pfam" id="PF02464"/>
    </source>
</evidence>
<comment type="caution">
    <text evidence="2">The sequence shown here is derived from an EMBL/GenBank/DDBJ whole genome shotgun (WGS) entry which is preliminary data.</text>
</comment>
<keyword evidence="3" id="KW-1185">Reference proteome</keyword>
<dbReference type="Gene3D" id="3.90.950.20">
    <property type="entry name" value="CinA-like"/>
    <property type="match status" value="1"/>
</dbReference>
<dbReference type="InterPro" id="IPR036653">
    <property type="entry name" value="CinA-like_C"/>
</dbReference>
<protein>
    <submittedName>
        <fullName evidence="2">CinA family protein</fullName>
    </submittedName>
</protein>
<dbReference type="AlphaFoldDB" id="A0A9D5U631"/>
<dbReference type="Proteomes" id="UP000822993">
    <property type="component" value="Unassembled WGS sequence"/>
</dbReference>
<evidence type="ECO:0000313" key="3">
    <source>
        <dbReference type="Proteomes" id="UP000822993"/>
    </source>
</evidence>
<evidence type="ECO:0000313" key="2">
    <source>
        <dbReference type="EMBL" id="MBE7698893.1"/>
    </source>
</evidence>
<accession>A0A9D5U631</accession>
<name>A0A9D5U631_9CELL</name>